<feature type="region of interest" description="Disordered" evidence="11">
    <location>
        <begin position="610"/>
        <end position="629"/>
    </location>
</feature>
<dbReference type="PANTHER" id="PTHR23284:SF0">
    <property type="entry name" value="PROLACTIN REGULATORY ELEMENT-BINDING PROTEIN"/>
    <property type="match status" value="1"/>
</dbReference>
<keyword evidence="6" id="KW-0931">ER-Golgi transport</keyword>
<organism evidence="12 13">
    <name type="scientific">Ramalina farinacea</name>
    <dbReference type="NCBI Taxonomy" id="258253"/>
    <lineage>
        <taxon>Eukaryota</taxon>
        <taxon>Fungi</taxon>
        <taxon>Dikarya</taxon>
        <taxon>Ascomycota</taxon>
        <taxon>Pezizomycotina</taxon>
        <taxon>Lecanoromycetes</taxon>
        <taxon>OSLEUM clade</taxon>
        <taxon>Lecanoromycetidae</taxon>
        <taxon>Lecanorales</taxon>
        <taxon>Lecanorineae</taxon>
        <taxon>Ramalinaceae</taxon>
        <taxon>Ramalina</taxon>
    </lineage>
</organism>
<dbReference type="GO" id="GO:0005085">
    <property type="term" value="F:guanyl-nucleotide exchange factor activity"/>
    <property type="evidence" value="ECO:0007669"/>
    <property type="project" value="InterPro"/>
</dbReference>
<keyword evidence="2 10" id="KW-0853">WD repeat</keyword>
<comment type="similarity">
    <text evidence="10">Belongs to the WD repeat SEC12 family.</text>
</comment>
<feature type="region of interest" description="Disordered" evidence="11">
    <location>
        <begin position="561"/>
        <end position="583"/>
    </location>
</feature>
<dbReference type="Gene3D" id="2.130.10.10">
    <property type="entry name" value="YVTN repeat-like/Quinoprotein amine dehydrogenase"/>
    <property type="match status" value="1"/>
</dbReference>
<evidence type="ECO:0000313" key="12">
    <source>
        <dbReference type="EMBL" id="MDI1491633.1"/>
    </source>
</evidence>
<evidence type="ECO:0000256" key="6">
    <source>
        <dbReference type="ARBA" id="ARBA00022892"/>
    </source>
</evidence>
<evidence type="ECO:0000313" key="13">
    <source>
        <dbReference type="Proteomes" id="UP001161017"/>
    </source>
</evidence>
<comment type="subcellular location">
    <subcellularLocation>
        <location evidence="10">Endoplasmic reticulum membrane</location>
        <topology evidence="10">Single-pass type II membrane protein</topology>
    </subcellularLocation>
    <subcellularLocation>
        <location evidence="10">Golgi apparatus membrane</location>
        <topology evidence="10">Single-pass type II membrane protein</topology>
    </subcellularLocation>
</comment>
<sequence>MSLDYATAKKTLSCPLYAADFDPQNNGFLLVGGGGGEGRSGVGNKITLLHAFKKQELSEVIEIDLSRDEDSVTSLAYAQSTDLWATAFAGINSSTKEQKEGNNQHLRSFLLDYPPKRKTGAGEGDAAQGEKPPEYAGKPKALGRVSYFTPTTTAKPETFQRVLRLSKKRKDNGPRMGAVATGLAPEGEIVMFAADTNSPSSNDIRGRINLGEKEEAADLDLAPIVEDDDASNFLFAYCTDYDVYTATRNFNYNRSEKCETQCIHSNPHPDVFAGSKARPKFRSLRFLTPFLLILQNFPNGKGAELLLMQTSGTILLRKRLHKKIKSGTALTVCSLPFTTPAPKSEPRVQHAIAVAGADTSITIITLDTPPSAPYPPAGKDLKFKQQELIKNSHPTSITSLAFSCHIPPTTPWVSTPAQYLKLASTSIANTVVVHTFPLFPYPPPPKTPHEDTKPASGYLLAPPPHRRETATETLFSLMMACLAIALSAFALQAFSEIRGVSPEVLGAKGWLSGSWHDALVSPNIYGSASPQEVFDNFVSRGGMRKAPVMAASSVSTVLQGSGSSVSSAAAGEASGGLKGGLRELVRSRDRGNDTADEGNDGNAIVVHHTSFDEKEDNNNNDSPTPSKGELSAALHPEELIQQRHKGARKWEDLASHEKEVWKRRLEEAGQWAVEEGETVLKGVFFSGLAGAVGAAVHAEL</sequence>
<evidence type="ECO:0000256" key="4">
    <source>
        <dbReference type="ARBA" id="ARBA00022737"/>
    </source>
</evidence>
<evidence type="ECO:0000256" key="10">
    <source>
        <dbReference type="RuleBase" id="RU369019"/>
    </source>
</evidence>
<keyword evidence="5 10" id="KW-0256">Endoplasmic reticulum</keyword>
<gene>
    <name evidence="12" type="ORF">OHK93_002842</name>
</gene>
<keyword evidence="4 10" id="KW-0677">Repeat</keyword>
<feature type="compositionally biased region" description="Low complexity" evidence="11">
    <location>
        <begin position="561"/>
        <end position="572"/>
    </location>
</feature>
<feature type="region of interest" description="Disordered" evidence="11">
    <location>
        <begin position="112"/>
        <end position="139"/>
    </location>
</feature>
<reference evidence="12" key="1">
    <citation type="journal article" date="2023" name="Genome Biol. Evol.">
        <title>First Whole Genome Sequence and Flow Cytometry Genome Size Data for the Lichen-Forming Fungus Ramalina farinacea (Ascomycota).</title>
        <authorList>
            <person name="Llewellyn T."/>
            <person name="Mian S."/>
            <person name="Hill R."/>
            <person name="Leitch I.J."/>
            <person name="Gaya E."/>
        </authorList>
    </citation>
    <scope>NUCLEOTIDE SEQUENCE</scope>
    <source>
        <strain evidence="12">LIQ254RAFAR</strain>
    </source>
</reference>
<protein>
    <recommendedName>
        <fullName evidence="10">Guanine nucleotide-exchange factor SEC12</fullName>
    </recommendedName>
</protein>
<evidence type="ECO:0000256" key="11">
    <source>
        <dbReference type="SAM" id="MobiDB-lite"/>
    </source>
</evidence>
<evidence type="ECO:0000256" key="9">
    <source>
        <dbReference type="ARBA" id="ARBA00023136"/>
    </source>
</evidence>
<dbReference type="Proteomes" id="UP001161017">
    <property type="component" value="Unassembled WGS sequence"/>
</dbReference>
<dbReference type="GO" id="GO:0005789">
    <property type="term" value="C:endoplasmic reticulum membrane"/>
    <property type="evidence" value="ECO:0007669"/>
    <property type="project" value="UniProtKB-SubCell"/>
</dbReference>
<dbReference type="InterPro" id="IPR045260">
    <property type="entry name" value="Sec12-like"/>
</dbReference>
<dbReference type="AlphaFoldDB" id="A0AA43QVG2"/>
<dbReference type="InterPro" id="IPR015943">
    <property type="entry name" value="WD40/YVTN_repeat-like_dom_sf"/>
</dbReference>
<keyword evidence="1 10" id="KW-0813">Transport</keyword>
<keyword evidence="8" id="KW-1133">Transmembrane helix</keyword>
<dbReference type="GO" id="GO:0000139">
    <property type="term" value="C:Golgi membrane"/>
    <property type="evidence" value="ECO:0007669"/>
    <property type="project" value="UniProtKB-SubCell"/>
</dbReference>
<comment type="function">
    <text evidence="10">Guanine nucleotide-exchange factor (GEF) required for the formation or budding of transport vesicles from the ER.</text>
</comment>
<keyword evidence="9" id="KW-0472">Membrane</keyword>
<dbReference type="PANTHER" id="PTHR23284">
    <property type="entry name" value="PROLACTIN REGULATORY ELEMENT BINDING PROTEIN"/>
    <property type="match status" value="1"/>
</dbReference>
<comment type="caution">
    <text evidence="12">The sequence shown here is derived from an EMBL/GenBank/DDBJ whole genome shotgun (WGS) entry which is preliminary data.</text>
</comment>
<name>A0AA43QVG2_9LECA</name>
<accession>A0AA43QVG2</accession>
<evidence type="ECO:0000256" key="1">
    <source>
        <dbReference type="ARBA" id="ARBA00022448"/>
    </source>
</evidence>
<evidence type="ECO:0000256" key="8">
    <source>
        <dbReference type="ARBA" id="ARBA00022989"/>
    </source>
</evidence>
<evidence type="ECO:0000256" key="2">
    <source>
        <dbReference type="ARBA" id="ARBA00022574"/>
    </source>
</evidence>
<dbReference type="GO" id="GO:0003400">
    <property type="term" value="P:regulation of COPII vesicle coating"/>
    <property type="evidence" value="ECO:0007669"/>
    <property type="project" value="UniProtKB-UniRule"/>
</dbReference>
<evidence type="ECO:0000256" key="3">
    <source>
        <dbReference type="ARBA" id="ARBA00022692"/>
    </source>
</evidence>
<dbReference type="GO" id="GO:0015031">
    <property type="term" value="P:protein transport"/>
    <property type="evidence" value="ECO:0007669"/>
    <property type="project" value="UniProtKB-KW"/>
</dbReference>
<dbReference type="GO" id="GO:0006888">
    <property type="term" value="P:endoplasmic reticulum to Golgi vesicle-mediated transport"/>
    <property type="evidence" value="ECO:0007669"/>
    <property type="project" value="UniProtKB-UniRule"/>
</dbReference>
<evidence type="ECO:0000256" key="5">
    <source>
        <dbReference type="ARBA" id="ARBA00022824"/>
    </source>
</evidence>
<keyword evidence="7 10" id="KW-0653">Protein transport</keyword>
<evidence type="ECO:0000256" key="7">
    <source>
        <dbReference type="ARBA" id="ARBA00022927"/>
    </source>
</evidence>
<keyword evidence="13" id="KW-1185">Reference proteome</keyword>
<proteinExistence type="inferred from homology"/>
<dbReference type="EMBL" id="JAPUFD010000015">
    <property type="protein sequence ID" value="MDI1491633.1"/>
    <property type="molecule type" value="Genomic_DNA"/>
</dbReference>
<keyword evidence="3" id="KW-0812">Transmembrane</keyword>